<dbReference type="EMBL" id="CP000472">
    <property type="protein sequence ID" value="ACJ30656.1"/>
    <property type="molecule type" value="Genomic_DNA"/>
</dbReference>
<evidence type="ECO:0000313" key="1">
    <source>
        <dbReference type="EMBL" id="ACJ30656.1"/>
    </source>
</evidence>
<sequence length="691" mass="72760">MLLTCENGGWVNLTLMLLTRVYGIIQLFRDTLMKTLLRSTLAISIGLALVACGSDDEPAEDEVIVVAPVAQQPTEQVTQKQSGSLTIVVVDAATGLHPVDEGGVNIPVSYTLLQDVARLVNLKGEALTEADAKFENSDNAVSLALGAIAATELVKINVIAEADGYFPNNIVAQLSVEQSEPVVTIRLTPKALPDDIQVDVETSVQPLTDLATNVVFDSTTGVITADSPMTITVDVQQDGEASTGGAAITLPSGTALLAVNEAGESVPLTSAPEVAIGYYSNEALAEGETDATPAESAIDYFPGGLAVDLQGNDGATEGDFLTGGFVAIEITDDAGNKVKTFGKNDDGSDKSIEVKMQVDVNTNNACPMVFGTSDIEQGAVTAFAEDASKATDGAYFKQGVCEASAAARKIESGDIIPIWSYEETAGSWQFESYGVAVENADNAAILDVVVQVNHLSFWNLDYFLKGTQRCASQVRFALEDKNGNPNAVSATLLLEAQGGGARFLRKGYEWGGADSAIFYRPPAYPVTIQFLVDGENVLLGTQDDAVAGQPKVLQVAELCELEGETLVLDVEAPEVHDQTIKTSLVCDETGAAAGTIFPEPIATSTYVYLYKDTYQFYYTDNSGEALAENLETGADYTAYVYDFANNRYITSTVTATSADDTINLEIPTQCEVIEQPVTGGTGGTGAGGTGG</sequence>
<organism evidence="1 2">
    <name type="scientific">Shewanella piezotolerans (strain WP3 / JCM 13877)</name>
    <dbReference type="NCBI Taxonomy" id="225849"/>
    <lineage>
        <taxon>Bacteria</taxon>
        <taxon>Pseudomonadati</taxon>
        <taxon>Pseudomonadota</taxon>
        <taxon>Gammaproteobacteria</taxon>
        <taxon>Alteromonadales</taxon>
        <taxon>Shewanellaceae</taxon>
        <taxon>Shewanella</taxon>
    </lineage>
</organism>
<dbReference type="HOGENOM" id="CLU_452534_0_0_6"/>
<dbReference type="Proteomes" id="UP000000753">
    <property type="component" value="Chromosome"/>
</dbReference>
<proteinExistence type="predicted"/>
<evidence type="ECO:0000313" key="2">
    <source>
        <dbReference type="Proteomes" id="UP000000753"/>
    </source>
</evidence>
<keyword evidence="2" id="KW-1185">Reference proteome</keyword>
<dbReference type="AlphaFoldDB" id="B8CSN0"/>
<dbReference type="eggNOG" id="ENOG502Z985">
    <property type="taxonomic scope" value="Bacteria"/>
</dbReference>
<name>B8CSN0_SHEPW</name>
<gene>
    <name evidence="1" type="ordered locus">swp_3986</name>
</gene>
<reference evidence="1 2" key="1">
    <citation type="journal article" date="2008" name="PLoS ONE">
        <title>Environmental adaptation: genomic analysis of the piezotolerant and psychrotolerant deep-sea iron reducing bacterium Shewanella piezotolerans WP3.</title>
        <authorList>
            <person name="Wang F."/>
            <person name="Wang J."/>
            <person name="Jian H."/>
            <person name="Zhang B."/>
            <person name="Li S."/>
            <person name="Wang F."/>
            <person name="Zeng X."/>
            <person name="Gao L."/>
            <person name="Bartlett D.H."/>
            <person name="Yu J."/>
            <person name="Hu S."/>
            <person name="Xiao X."/>
        </authorList>
    </citation>
    <scope>NUCLEOTIDE SEQUENCE [LARGE SCALE GENOMIC DNA]</scope>
    <source>
        <strain evidence="2">WP3 / JCM 13877</strain>
    </source>
</reference>
<dbReference type="STRING" id="225849.swp_3986"/>
<dbReference type="KEGG" id="swp:swp_3986"/>
<accession>B8CSN0</accession>
<protein>
    <submittedName>
        <fullName evidence="1">Uncharacterized protein</fullName>
    </submittedName>
</protein>